<dbReference type="InterPro" id="IPR033704">
    <property type="entry name" value="dUTPase_trimeric"/>
</dbReference>
<evidence type="ECO:0000259" key="6">
    <source>
        <dbReference type="Pfam" id="PF00692"/>
    </source>
</evidence>
<dbReference type="InterPro" id="IPR029054">
    <property type="entry name" value="dUTPase-like"/>
</dbReference>
<name>A0A0K1DCI4_ADEE2</name>
<dbReference type="InterPro" id="IPR008181">
    <property type="entry name" value="dUTPase"/>
</dbReference>
<dbReference type="GO" id="GO:0004170">
    <property type="term" value="F:dUTP diphosphatase activity"/>
    <property type="evidence" value="ECO:0007669"/>
    <property type="project" value="UniProtKB-EC"/>
</dbReference>
<evidence type="ECO:0000313" key="8">
    <source>
        <dbReference type="Proteomes" id="UP000102399"/>
    </source>
</evidence>
<keyword evidence="8" id="KW-1185">Reference proteome</keyword>
<organism evidence="7 8">
    <name type="scientific">Equine adenovirus B serotype 2</name>
    <name type="common">EAdV-2</name>
    <name type="synonym">Equine adenovirus 2</name>
    <dbReference type="NCBI Taxonomy" id="67603"/>
    <lineage>
        <taxon>Viruses</taxon>
        <taxon>Varidnaviria</taxon>
        <taxon>Bamfordvirae</taxon>
        <taxon>Preplasmiviricota</taxon>
        <taxon>Polisuviricotina</taxon>
        <taxon>Pharingeaviricetes</taxon>
        <taxon>Rowavirales</taxon>
        <taxon>Adenoviridae</taxon>
        <taxon>Mastadenovirus</taxon>
        <taxon>Mastadenovirus equidae</taxon>
        <taxon>Equine mastadenovirus B</taxon>
    </lineage>
</organism>
<proteinExistence type="inferred from homology"/>
<dbReference type="Proteomes" id="UP000102399">
    <property type="component" value="Segment"/>
</dbReference>
<dbReference type="GO" id="GO:0000287">
    <property type="term" value="F:magnesium ion binding"/>
    <property type="evidence" value="ECO:0007669"/>
    <property type="project" value="InterPro"/>
</dbReference>
<dbReference type="Pfam" id="PF00692">
    <property type="entry name" value="dUTPase"/>
    <property type="match status" value="1"/>
</dbReference>
<evidence type="ECO:0000313" key="7">
    <source>
        <dbReference type="EMBL" id="AKT26043.1"/>
    </source>
</evidence>
<dbReference type="RefSeq" id="YP_009162367.1">
    <property type="nucleotide sequence ID" value="NC_027705.1"/>
</dbReference>
<sequence length="263" mass="29413">MNFCFDFSMALRVVKLSPDAFLPSRPSAQTAAFDLFSNEYCEIRPGERCLVKTGIAVELPPGCYGRVAPLTEHALQFGLDVAGGVWDRCSKEEVCIVIFNHGEMTVKIRPGQKIAYMICEKAASLCVEQLSGVEEMRGEPASRPQRRGCLPLLCSLMFRVILHFEYPPPVSTAKRIVAELRAYFDHERDFRARDRELPPACYVGCSYTISDCCLSVDVNVSGSDFQSGEEEIIDDLRERTRYALARLSMVATVDVLNVPNCFC</sequence>
<dbReference type="PANTHER" id="PTHR11241">
    <property type="entry name" value="DEOXYURIDINE 5'-TRIPHOSPHATE NUCLEOTIDOHYDROLASE"/>
    <property type="match status" value="1"/>
</dbReference>
<evidence type="ECO:0000256" key="1">
    <source>
        <dbReference type="ARBA" id="ARBA00003495"/>
    </source>
</evidence>
<dbReference type="Gene3D" id="2.70.40.10">
    <property type="match status" value="1"/>
</dbReference>
<evidence type="ECO:0000256" key="4">
    <source>
        <dbReference type="ARBA" id="ARBA00022801"/>
    </source>
</evidence>
<feature type="domain" description="dUTPase-like" evidence="6">
    <location>
        <begin position="22"/>
        <end position="135"/>
    </location>
</feature>
<keyword evidence="4" id="KW-0378">Hydrolase</keyword>
<evidence type="ECO:0000256" key="2">
    <source>
        <dbReference type="ARBA" id="ARBA00006581"/>
    </source>
</evidence>
<comment type="similarity">
    <text evidence="2">Belongs to the dUTPase family.</text>
</comment>
<dbReference type="OrthoDB" id="12539at10239"/>
<organismHost>
    <name type="scientific">Equus caballus</name>
    <name type="common">Horse</name>
    <dbReference type="NCBI Taxonomy" id="9796"/>
</organismHost>
<reference evidence="7 8" key="1">
    <citation type="journal article" date="2015" name="Vet. Microbiol.">
        <title>Characterisation of the Equine adenovirus 2 genome.</title>
        <authorList>
            <person name="Giles C."/>
            <person name="Vanniasinkam T."/>
            <person name="Barton M."/>
            <person name="Mahony T.J."/>
        </authorList>
    </citation>
    <scope>NUCLEOTIDE SEQUENCE [LARGE SCALE GENOMIC DNA]</scope>
    <source>
        <strain evidence="7">EAdV2.385/75.9</strain>
    </source>
</reference>
<dbReference type="KEGG" id="vg:25396008"/>
<comment type="function">
    <text evidence="1">This enzyme is involved in nucleotide metabolism: it produces dUMP, the immediate precursor of thymidine nucleotides and it decreases the intracellular concentration of dUTP so that uracil cannot be incorporated into DNA.</text>
</comment>
<dbReference type="InterPro" id="IPR036157">
    <property type="entry name" value="dUTPase-like_sf"/>
</dbReference>
<accession>A0A0K1DCI4</accession>
<dbReference type="EC" id="3.6.1.23" evidence="3"/>
<dbReference type="EMBL" id="KT160425">
    <property type="protein sequence ID" value="AKT26043.1"/>
    <property type="molecule type" value="Genomic_DNA"/>
</dbReference>
<dbReference type="GeneID" id="25396008"/>
<evidence type="ECO:0000256" key="5">
    <source>
        <dbReference type="ARBA" id="ARBA00023080"/>
    </source>
</evidence>
<dbReference type="PANTHER" id="PTHR11241:SF0">
    <property type="entry name" value="DEOXYURIDINE 5'-TRIPHOSPHATE NUCLEOTIDOHYDROLASE"/>
    <property type="match status" value="1"/>
</dbReference>
<dbReference type="CDD" id="cd07557">
    <property type="entry name" value="trimeric_dUTPase"/>
    <property type="match status" value="1"/>
</dbReference>
<keyword evidence="5" id="KW-0546">Nucleotide metabolism</keyword>
<dbReference type="SUPFAM" id="SSF51283">
    <property type="entry name" value="dUTPase-like"/>
    <property type="match status" value="1"/>
</dbReference>
<dbReference type="GO" id="GO:0046081">
    <property type="term" value="P:dUTP catabolic process"/>
    <property type="evidence" value="ECO:0007669"/>
    <property type="project" value="InterPro"/>
</dbReference>
<evidence type="ECO:0000256" key="3">
    <source>
        <dbReference type="ARBA" id="ARBA00012379"/>
    </source>
</evidence>
<protein>
    <recommendedName>
        <fullName evidence="3">dUTP diphosphatase</fullName>
        <ecNumber evidence="3">3.6.1.23</ecNumber>
    </recommendedName>
</protein>
<dbReference type="GO" id="GO:0006226">
    <property type="term" value="P:dUMP biosynthetic process"/>
    <property type="evidence" value="ECO:0007669"/>
    <property type="project" value="InterPro"/>
</dbReference>